<evidence type="ECO:0000313" key="1">
    <source>
        <dbReference type="EMBL" id="CEP10968.1"/>
    </source>
</evidence>
<dbReference type="Proteomes" id="UP000054107">
    <property type="component" value="Unassembled WGS sequence"/>
</dbReference>
<dbReference type="EMBL" id="LN725615">
    <property type="protein sequence ID" value="CEP10968.1"/>
    <property type="molecule type" value="Genomic_DNA"/>
</dbReference>
<evidence type="ECO:0000313" key="2">
    <source>
        <dbReference type="Proteomes" id="UP000054107"/>
    </source>
</evidence>
<organism evidence="1 2">
    <name type="scientific">Parasitella parasitica</name>
    <dbReference type="NCBI Taxonomy" id="35722"/>
    <lineage>
        <taxon>Eukaryota</taxon>
        <taxon>Fungi</taxon>
        <taxon>Fungi incertae sedis</taxon>
        <taxon>Mucoromycota</taxon>
        <taxon>Mucoromycotina</taxon>
        <taxon>Mucoromycetes</taxon>
        <taxon>Mucorales</taxon>
        <taxon>Mucorineae</taxon>
        <taxon>Mucoraceae</taxon>
        <taxon>Parasitella</taxon>
    </lineage>
</organism>
<accession>A0A0B7N6B7</accession>
<gene>
    <name evidence="1" type="primary">PARPA_04767.1 scaffold 15639</name>
</gene>
<sequence>MAEDSERFKLPLKWKPGTDLMSKMMLSDSEIMRIVIQSLLGEDVPPDCYSVAPTDWADGSRSDMVYASTKSPPILVEVQYQLNQEFMLRLIKYGSNVDKRYKALPSVLVIVTKSFSSAEFQDEFTASADDGPLLETVYKFWAKKCFLLTAGAVSNHFQKATLNPMAALGYFITLHTMTQVPQQHWRDPTLALVFRIVDNILAKEDNDIILNSDTKYFLNQVKRHLEEIIEDSKN</sequence>
<protein>
    <submittedName>
        <fullName evidence="1">Uncharacterized protein</fullName>
    </submittedName>
</protein>
<reference evidence="1 2" key="1">
    <citation type="submission" date="2014-09" db="EMBL/GenBank/DDBJ databases">
        <authorList>
            <person name="Ellenberger Sabrina"/>
        </authorList>
    </citation>
    <scope>NUCLEOTIDE SEQUENCE [LARGE SCALE GENOMIC DNA]</scope>
    <source>
        <strain evidence="1 2">CBS 412.66</strain>
    </source>
</reference>
<keyword evidence="2" id="KW-1185">Reference proteome</keyword>
<proteinExistence type="predicted"/>
<dbReference type="AlphaFoldDB" id="A0A0B7N6B7"/>
<dbReference type="OrthoDB" id="2273539at2759"/>
<name>A0A0B7N6B7_9FUNG</name>